<gene>
    <name evidence="1" type="ORF">FIBRA_09207</name>
</gene>
<accession>J7RH52</accession>
<proteinExistence type="predicted"/>
<dbReference type="EMBL" id="HE797558">
    <property type="protein sequence ID" value="CCM06897.1"/>
    <property type="molecule type" value="Genomic_DNA"/>
</dbReference>
<reference evidence="1 2" key="1">
    <citation type="journal article" date="2012" name="Appl. Environ. Microbiol.">
        <title>Short-read sequencing for genomic analysis of the brown rot fungus Fibroporia radiculosa.</title>
        <authorList>
            <person name="Tang J.D."/>
            <person name="Perkins A.D."/>
            <person name="Sonstegard T.S."/>
            <person name="Schroeder S.G."/>
            <person name="Burgess S.C."/>
            <person name="Diehl S.V."/>
        </authorList>
    </citation>
    <scope>NUCLEOTIDE SEQUENCE [LARGE SCALE GENOMIC DNA]</scope>
    <source>
        <strain evidence="1 2">TFFH 294</strain>
    </source>
</reference>
<dbReference type="InParanoid" id="J7RH52"/>
<evidence type="ECO:0000313" key="1">
    <source>
        <dbReference type="EMBL" id="CCM06897.1"/>
    </source>
</evidence>
<dbReference type="Proteomes" id="UP000006352">
    <property type="component" value="Unassembled WGS sequence"/>
</dbReference>
<evidence type="ECO:0000313" key="2">
    <source>
        <dbReference type="Proteomes" id="UP000006352"/>
    </source>
</evidence>
<sequence length="12" mass="1535">MIEMKHDVKYIK</sequence>
<name>J7RH52_9APHY</name>
<keyword evidence="2" id="KW-1185">Reference proteome</keyword>
<dbReference type="HOGENOM" id="CLU_222514_0_0_1"/>
<organism evidence="1 2">
    <name type="scientific">Fibroporia radiculosa</name>
    <dbReference type="NCBI Taxonomy" id="599839"/>
    <lineage>
        <taxon>Eukaryota</taxon>
        <taxon>Fungi</taxon>
        <taxon>Dikarya</taxon>
        <taxon>Basidiomycota</taxon>
        <taxon>Agaricomycotina</taxon>
        <taxon>Agaricomycetes</taxon>
        <taxon>Polyporales</taxon>
        <taxon>Fibroporiaceae</taxon>
        <taxon>Fibroporia</taxon>
    </lineage>
</organism>
<protein>
    <submittedName>
        <fullName evidence="1">Uncharacterized protein</fullName>
    </submittedName>
</protein>